<evidence type="ECO:0000256" key="14">
    <source>
        <dbReference type="ARBA" id="ARBA00022837"/>
    </source>
</evidence>
<dbReference type="PRINTS" id="PR01486">
    <property type="entry name" value="PHPHLIPASEA1"/>
</dbReference>
<evidence type="ECO:0000313" key="21">
    <source>
        <dbReference type="EMBL" id="CAD7285107.1"/>
    </source>
</evidence>
<keyword evidence="14" id="KW-0106">Calcium</keyword>
<evidence type="ECO:0000256" key="9">
    <source>
        <dbReference type="ARBA" id="ARBA00022452"/>
    </source>
</evidence>
<dbReference type="EMBL" id="CAJPEX010011734">
    <property type="protein sequence ID" value="CAG0925259.1"/>
    <property type="molecule type" value="Genomic_DNA"/>
</dbReference>
<evidence type="ECO:0000259" key="20">
    <source>
        <dbReference type="Pfam" id="PF22516"/>
    </source>
</evidence>
<keyword evidence="12" id="KW-0732">Signal</keyword>
<evidence type="ECO:0000256" key="3">
    <source>
        <dbReference type="ARBA" id="ARBA00001913"/>
    </source>
</evidence>
<evidence type="ECO:0000256" key="10">
    <source>
        <dbReference type="ARBA" id="ARBA00022692"/>
    </source>
</evidence>
<keyword evidence="15" id="KW-0442">Lipid degradation</keyword>
<gene>
    <name evidence="21" type="ORF">NMOB1V02_LOCUS12709</name>
</gene>
<dbReference type="GO" id="GO:0016042">
    <property type="term" value="P:lipid catabolic process"/>
    <property type="evidence" value="ECO:0007669"/>
    <property type="project" value="UniProtKB-KW"/>
</dbReference>
<reference evidence="21" key="1">
    <citation type="submission" date="2020-11" db="EMBL/GenBank/DDBJ databases">
        <authorList>
            <person name="Tran Van P."/>
        </authorList>
    </citation>
    <scope>NUCLEOTIDE SEQUENCE</scope>
</reference>
<dbReference type="CDD" id="cd00541">
    <property type="entry name" value="OMPLA"/>
    <property type="match status" value="1"/>
</dbReference>
<keyword evidence="9" id="KW-1134">Transmembrane beta strand</keyword>
<keyword evidence="16" id="KW-0443">Lipid metabolism</keyword>
<dbReference type="InterPro" id="IPR036541">
    <property type="entry name" value="PLipase_A1_sf"/>
</dbReference>
<keyword evidence="10" id="KW-0812">Transmembrane</keyword>
<dbReference type="InterPro" id="IPR055130">
    <property type="entry name" value="PreP_C"/>
</dbReference>
<evidence type="ECO:0000256" key="13">
    <source>
        <dbReference type="ARBA" id="ARBA00022801"/>
    </source>
</evidence>
<evidence type="ECO:0000256" key="18">
    <source>
        <dbReference type="ARBA" id="ARBA00023237"/>
    </source>
</evidence>
<dbReference type="OrthoDB" id="10483952at2759"/>
<dbReference type="Gene3D" id="2.40.230.10">
    <property type="entry name" value="Phospholipase A1"/>
    <property type="match status" value="2"/>
</dbReference>
<evidence type="ECO:0000256" key="5">
    <source>
        <dbReference type="ARBA" id="ARBA00010525"/>
    </source>
</evidence>
<name>A0A7R9GJR6_9CRUS</name>
<dbReference type="GO" id="GO:0004623">
    <property type="term" value="F:phospholipase A2 activity"/>
    <property type="evidence" value="ECO:0007669"/>
    <property type="project" value="UniProtKB-EC"/>
</dbReference>
<dbReference type="EMBL" id="OA893771">
    <property type="protein sequence ID" value="CAD7285107.1"/>
    <property type="molecule type" value="Genomic_DNA"/>
</dbReference>
<evidence type="ECO:0000256" key="12">
    <source>
        <dbReference type="ARBA" id="ARBA00022729"/>
    </source>
</evidence>
<dbReference type="SUPFAM" id="SSF63411">
    <property type="entry name" value="LuxS/MPP-like metallohydrolase"/>
    <property type="match status" value="1"/>
</dbReference>
<evidence type="ECO:0000256" key="17">
    <source>
        <dbReference type="ARBA" id="ARBA00023136"/>
    </source>
</evidence>
<evidence type="ECO:0000256" key="19">
    <source>
        <dbReference type="ARBA" id="ARBA00032375"/>
    </source>
</evidence>
<comment type="catalytic activity">
    <reaction evidence="1">
        <text>a 1,2-diacyl-sn-glycero-3-phosphocholine + H2O = a 2-acyl-sn-glycero-3-phosphocholine + a fatty acid + H(+)</text>
        <dbReference type="Rhea" id="RHEA:18689"/>
        <dbReference type="ChEBI" id="CHEBI:15377"/>
        <dbReference type="ChEBI" id="CHEBI:15378"/>
        <dbReference type="ChEBI" id="CHEBI:28868"/>
        <dbReference type="ChEBI" id="CHEBI:57643"/>
        <dbReference type="ChEBI" id="CHEBI:57875"/>
        <dbReference type="EC" id="3.1.1.32"/>
    </reaction>
</comment>
<keyword evidence="13" id="KW-0378">Hydrolase</keyword>
<dbReference type="Pfam" id="PF02253">
    <property type="entry name" value="PLA1"/>
    <property type="match status" value="1"/>
</dbReference>
<comment type="cofactor">
    <cofactor evidence="3">
        <name>Ca(2+)</name>
        <dbReference type="ChEBI" id="CHEBI:29108"/>
    </cofactor>
</comment>
<evidence type="ECO:0000313" key="22">
    <source>
        <dbReference type="Proteomes" id="UP000678499"/>
    </source>
</evidence>
<keyword evidence="17" id="KW-0472">Membrane</keyword>
<dbReference type="GO" id="GO:0016020">
    <property type="term" value="C:membrane"/>
    <property type="evidence" value="ECO:0007669"/>
    <property type="project" value="InterPro"/>
</dbReference>
<dbReference type="EC" id="3.1.1.4" evidence="8"/>
<evidence type="ECO:0000256" key="7">
    <source>
        <dbReference type="ARBA" id="ARBA00013179"/>
    </source>
</evidence>
<keyword evidence="11" id="KW-0479">Metal-binding</keyword>
<comment type="similarity">
    <text evidence="5">Belongs to the phospholipase A1 family.</text>
</comment>
<sequence>MVCEEHQSDRLVEEVQNVWDKLAIPEQTVTLKATEQVDTDADEAWLIQANVQFCSSAYQAVEVSHPDAAPLMVLAAYLRNGFLHSAIREKGGAYGGGASYDGNACSFRFYSYRDPRLAETFNDFEASVQWLLNTEQKPHQLEEAILGLIAGMDKPGSPAGEAITACYALLHARTPAFRKQLRSRLLAVGLEDLQRVAVQYLLEQKPTKAVVAPMAKHKNEYPQSPNPTNTVDEDQNLKSMEAKFQLSLKTKAVENLFGDNGDVWLGYTQSSRWQLYNSDESRPFRETNYEPEASLVFRTNYELLGLNGRLLGLTFNHQSNGRSDPLSRSWNRVMLNVGFERDNFALMLRPWYRLDEDADDDNNPDIKDYVGRGKLRGHFQLFDGYGESLIDYNHRATYVGLGVSLMNWY</sequence>
<dbReference type="Pfam" id="PF22516">
    <property type="entry name" value="PreP_C"/>
    <property type="match status" value="1"/>
</dbReference>
<evidence type="ECO:0000256" key="2">
    <source>
        <dbReference type="ARBA" id="ARBA00001604"/>
    </source>
</evidence>
<dbReference type="GO" id="GO:0008970">
    <property type="term" value="F:phospholipase A1 activity"/>
    <property type="evidence" value="ECO:0007669"/>
    <property type="project" value="UniProtKB-EC"/>
</dbReference>
<dbReference type="SUPFAM" id="SSF56931">
    <property type="entry name" value="Outer membrane phospholipase A (OMPLA)"/>
    <property type="match status" value="1"/>
</dbReference>
<evidence type="ECO:0000256" key="6">
    <source>
        <dbReference type="ARBA" id="ARBA00011702"/>
    </source>
</evidence>
<dbReference type="PANTHER" id="PTHR40457">
    <property type="entry name" value="PHOSPHOLIPASE A1"/>
    <property type="match status" value="1"/>
</dbReference>
<dbReference type="AlphaFoldDB" id="A0A7R9GJR6"/>
<accession>A0A7R9GJR6</accession>
<evidence type="ECO:0000256" key="4">
    <source>
        <dbReference type="ARBA" id="ARBA00004571"/>
    </source>
</evidence>
<evidence type="ECO:0000256" key="1">
    <source>
        <dbReference type="ARBA" id="ARBA00000111"/>
    </source>
</evidence>
<keyword evidence="22" id="KW-1185">Reference proteome</keyword>
<feature type="domain" description="Presequence protease mitochondrial-type C-terminal" evidence="20">
    <location>
        <begin position="47"/>
        <end position="199"/>
    </location>
</feature>
<protein>
    <recommendedName>
        <fullName evidence="19">Phosphatidylcholine 1-acylhydrolase</fullName>
        <ecNumber evidence="7">3.1.1.32</ecNumber>
        <ecNumber evidence="8">3.1.1.4</ecNumber>
    </recommendedName>
</protein>
<dbReference type="GO" id="GO:0005509">
    <property type="term" value="F:calcium ion binding"/>
    <property type="evidence" value="ECO:0007669"/>
    <property type="project" value="TreeGrafter"/>
</dbReference>
<dbReference type="EC" id="3.1.1.32" evidence="7"/>
<keyword evidence="18" id="KW-0998">Cell outer membrane</keyword>
<dbReference type="Gene3D" id="3.30.830.10">
    <property type="entry name" value="Metalloenzyme, LuxS/M16 peptidase-like"/>
    <property type="match status" value="1"/>
</dbReference>
<evidence type="ECO:0000256" key="16">
    <source>
        <dbReference type="ARBA" id="ARBA00023098"/>
    </source>
</evidence>
<organism evidence="21">
    <name type="scientific">Notodromas monacha</name>
    <dbReference type="NCBI Taxonomy" id="399045"/>
    <lineage>
        <taxon>Eukaryota</taxon>
        <taxon>Metazoa</taxon>
        <taxon>Ecdysozoa</taxon>
        <taxon>Arthropoda</taxon>
        <taxon>Crustacea</taxon>
        <taxon>Oligostraca</taxon>
        <taxon>Ostracoda</taxon>
        <taxon>Podocopa</taxon>
        <taxon>Podocopida</taxon>
        <taxon>Cypridocopina</taxon>
        <taxon>Cypridoidea</taxon>
        <taxon>Cyprididae</taxon>
        <taxon>Notodromas</taxon>
    </lineage>
</organism>
<dbReference type="PANTHER" id="PTHR40457:SF1">
    <property type="entry name" value="PHOSPHOLIPASE A1"/>
    <property type="match status" value="1"/>
</dbReference>
<evidence type="ECO:0000256" key="11">
    <source>
        <dbReference type="ARBA" id="ARBA00022723"/>
    </source>
</evidence>
<dbReference type="InterPro" id="IPR003187">
    <property type="entry name" value="PLipase_A1"/>
</dbReference>
<dbReference type="InterPro" id="IPR011249">
    <property type="entry name" value="Metalloenz_LuxS/M16"/>
</dbReference>
<comment type="subunit">
    <text evidence="6">Homodimer; dimerization is reversible, and the dimeric form is the active one.</text>
</comment>
<proteinExistence type="inferred from homology"/>
<comment type="subcellular location">
    <subcellularLocation>
        <location evidence="4">Cell outer membrane</location>
        <topology evidence="4">Multi-pass membrane protein</topology>
    </subcellularLocation>
</comment>
<evidence type="ECO:0000256" key="15">
    <source>
        <dbReference type="ARBA" id="ARBA00022963"/>
    </source>
</evidence>
<evidence type="ECO:0000256" key="8">
    <source>
        <dbReference type="ARBA" id="ARBA00013278"/>
    </source>
</evidence>
<comment type="catalytic activity">
    <reaction evidence="2">
        <text>a 1,2-diacyl-sn-glycero-3-phosphocholine + H2O = a 1-acyl-sn-glycero-3-phosphocholine + a fatty acid + H(+)</text>
        <dbReference type="Rhea" id="RHEA:15801"/>
        <dbReference type="ChEBI" id="CHEBI:15377"/>
        <dbReference type="ChEBI" id="CHEBI:15378"/>
        <dbReference type="ChEBI" id="CHEBI:28868"/>
        <dbReference type="ChEBI" id="CHEBI:57643"/>
        <dbReference type="ChEBI" id="CHEBI:58168"/>
        <dbReference type="EC" id="3.1.1.4"/>
    </reaction>
</comment>
<dbReference type="Proteomes" id="UP000678499">
    <property type="component" value="Unassembled WGS sequence"/>
</dbReference>